<keyword evidence="3" id="KW-0067">ATP-binding</keyword>
<organism evidence="3 4">
    <name type="scientific">Streptomyces triticirhizae</name>
    <dbReference type="NCBI Taxonomy" id="2483353"/>
    <lineage>
        <taxon>Bacteria</taxon>
        <taxon>Bacillati</taxon>
        <taxon>Actinomycetota</taxon>
        <taxon>Actinomycetes</taxon>
        <taxon>Kitasatosporales</taxon>
        <taxon>Streptomycetaceae</taxon>
        <taxon>Streptomyces</taxon>
    </lineage>
</organism>
<evidence type="ECO:0000256" key="1">
    <source>
        <dbReference type="SAM" id="MobiDB-lite"/>
    </source>
</evidence>
<dbReference type="CDD" id="cd00009">
    <property type="entry name" value="AAA"/>
    <property type="match status" value="1"/>
</dbReference>
<evidence type="ECO:0000259" key="2">
    <source>
        <dbReference type="Pfam" id="PF01695"/>
    </source>
</evidence>
<evidence type="ECO:0000313" key="3">
    <source>
        <dbReference type="EMBL" id="RMI46767.1"/>
    </source>
</evidence>
<dbReference type="InterPro" id="IPR002611">
    <property type="entry name" value="IstB_ATP-bd"/>
</dbReference>
<evidence type="ECO:0000313" key="4">
    <source>
        <dbReference type="Proteomes" id="UP000278673"/>
    </source>
</evidence>
<accession>A0A3M2MAX3</accession>
<dbReference type="EMBL" id="RFFJ01000001">
    <property type="protein sequence ID" value="RMI46767.1"/>
    <property type="molecule type" value="Genomic_DNA"/>
</dbReference>
<feature type="domain" description="IstB-like ATP-binding" evidence="2">
    <location>
        <begin position="65"/>
        <end position="193"/>
    </location>
</feature>
<dbReference type="PANTHER" id="PTHR30050">
    <property type="entry name" value="CHROMOSOMAL REPLICATION INITIATOR PROTEIN DNAA"/>
    <property type="match status" value="1"/>
</dbReference>
<keyword evidence="4" id="KW-1185">Reference proteome</keyword>
<proteinExistence type="predicted"/>
<reference evidence="3 4" key="1">
    <citation type="submission" date="2018-10" db="EMBL/GenBank/DDBJ databases">
        <title>Isolation, diversity and antifungal activity of actinobacteria from wheat.</title>
        <authorList>
            <person name="Han C."/>
        </authorList>
    </citation>
    <scope>NUCLEOTIDE SEQUENCE [LARGE SCALE GENOMIC DNA]</scope>
    <source>
        <strain evidence="3 4">NEAU-YY642</strain>
    </source>
</reference>
<dbReference type="SUPFAM" id="SSF52540">
    <property type="entry name" value="P-loop containing nucleoside triphosphate hydrolases"/>
    <property type="match status" value="1"/>
</dbReference>
<dbReference type="Pfam" id="PF01695">
    <property type="entry name" value="IstB_IS21"/>
    <property type="match status" value="1"/>
</dbReference>
<dbReference type="PANTHER" id="PTHR30050:SF4">
    <property type="entry name" value="ATP-BINDING PROTEIN RV3427C IN INSERTION SEQUENCE-RELATED"/>
    <property type="match status" value="1"/>
</dbReference>
<gene>
    <name evidence="3" type="ORF">EBN88_00380</name>
</gene>
<dbReference type="GO" id="GO:0005524">
    <property type="term" value="F:ATP binding"/>
    <property type="evidence" value="ECO:0007669"/>
    <property type="project" value="UniProtKB-KW"/>
</dbReference>
<feature type="region of interest" description="Disordered" evidence="1">
    <location>
        <begin position="1"/>
        <end position="23"/>
    </location>
</feature>
<dbReference type="Proteomes" id="UP000278673">
    <property type="component" value="Unassembled WGS sequence"/>
</dbReference>
<sequence>MAARGIRVAQPPSPPEPDFGGRLDPRVPALFRTAVADHPGVLGWVEQVVACARRTPVGAVSVAGARSLLLLGPTGTGKTHQAFGALTLLARHGVRVEWRAESAADLYGSLRPRQGVDTEREVWRVATCPLLMIDDLAAAKPSPWTEEITYRVVNHRYVHCLPMLITSNEPLARLREALGDRVASRLAQMADRVVLTGPDRRRHHLT</sequence>
<dbReference type="GO" id="GO:0006260">
    <property type="term" value="P:DNA replication"/>
    <property type="evidence" value="ECO:0007669"/>
    <property type="project" value="TreeGrafter"/>
</dbReference>
<dbReference type="InterPro" id="IPR027417">
    <property type="entry name" value="P-loop_NTPase"/>
</dbReference>
<name>A0A3M2MAX3_9ACTN</name>
<protein>
    <submittedName>
        <fullName evidence="3">ATP-binding protein</fullName>
    </submittedName>
</protein>
<keyword evidence="3" id="KW-0547">Nucleotide-binding</keyword>
<dbReference type="Gene3D" id="3.40.50.300">
    <property type="entry name" value="P-loop containing nucleotide triphosphate hydrolases"/>
    <property type="match status" value="1"/>
</dbReference>
<dbReference type="AlphaFoldDB" id="A0A3M2MAX3"/>
<comment type="caution">
    <text evidence="3">The sequence shown here is derived from an EMBL/GenBank/DDBJ whole genome shotgun (WGS) entry which is preliminary data.</text>
</comment>